<comment type="caution">
    <text evidence="3">The sequence shown here is derived from an EMBL/GenBank/DDBJ whole genome shotgun (WGS) entry which is preliminary data.</text>
</comment>
<keyword evidence="1" id="KW-0418">Kinase</keyword>
<accession>A0ABV6VP16</accession>
<dbReference type="GO" id="GO:0005524">
    <property type="term" value="F:ATP binding"/>
    <property type="evidence" value="ECO:0007669"/>
    <property type="project" value="UniProtKB-KW"/>
</dbReference>
<evidence type="ECO:0000313" key="3">
    <source>
        <dbReference type="EMBL" id="MFC1415443.1"/>
    </source>
</evidence>
<name>A0ABV6VP16_9ACTN</name>
<protein>
    <submittedName>
        <fullName evidence="3">ATP-binding protein</fullName>
    </submittedName>
</protein>
<keyword evidence="3" id="KW-0547">Nucleotide-binding</keyword>
<dbReference type="SUPFAM" id="SSF55874">
    <property type="entry name" value="ATPase domain of HSP90 chaperone/DNA topoisomerase II/histidine kinase"/>
    <property type="match status" value="1"/>
</dbReference>
<dbReference type="InterPro" id="IPR050267">
    <property type="entry name" value="Anti-sigma-factor_SerPK"/>
</dbReference>
<dbReference type="InterPro" id="IPR003594">
    <property type="entry name" value="HATPase_dom"/>
</dbReference>
<keyword evidence="3" id="KW-0067">ATP-binding</keyword>
<gene>
    <name evidence="3" type="ORF">ACEZDE_02095</name>
</gene>
<reference evidence="3 4" key="1">
    <citation type="submission" date="2024-09" db="EMBL/GenBank/DDBJ databases">
        <authorList>
            <person name="Lee S.D."/>
        </authorList>
    </citation>
    <scope>NUCLEOTIDE SEQUENCE [LARGE SCALE GENOMIC DNA]</scope>
    <source>
        <strain evidence="3 4">N8-3</strain>
    </source>
</reference>
<sequence>MTQVPSLPHAFAHMTAPVHVTDEEIRASVRSALDHLRNAVTQWSVLQPGAMADLLLAGAELTDNALRHVGACSVRVRWVPGTGRVRLEVADTSPAFPQVGGQGRGLHLVHALAADWGCEKDGAATGKVVFVEVTPAQSLCGDDRLKALVRRHPGRVGDDRIALHIAGAVAAAKEEAGTRELVNAP</sequence>
<dbReference type="InterPro" id="IPR036890">
    <property type="entry name" value="HATPase_C_sf"/>
</dbReference>
<dbReference type="Gene3D" id="3.30.565.10">
    <property type="entry name" value="Histidine kinase-like ATPase, C-terminal domain"/>
    <property type="match status" value="1"/>
</dbReference>
<evidence type="ECO:0000313" key="4">
    <source>
        <dbReference type="Proteomes" id="UP001592531"/>
    </source>
</evidence>
<feature type="domain" description="Histidine kinase/HSP90-like ATPase" evidence="2">
    <location>
        <begin position="29"/>
        <end position="118"/>
    </location>
</feature>
<dbReference type="Pfam" id="PF13581">
    <property type="entry name" value="HATPase_c_2"/>
    <property type="match status" value="1"/>
</dbReference>
<dbReference type="PANTHER" id="PTHR35526:SF3">
    <property type="entry name" value="ANTI-SIGMA-F FACTOR RSBW"/>
    <property type="match status" value="1"/>
</dbReference>
<evidence type="ECO:0000259" key="2">
    <source>
        <dbReference type="Pfam" id="PF13581"/>
    </source>
</evidence>
<organism evidence="3 4">
    <name type="scientific">Streptacidiphilus cavernicola</name>
    <dbReference type="NCBI Taxonomy" id="3342716"/>
    <lineage>
        <taxon>Bacteria</taxon>
        <taxon>Bacillati</taxon>
        <taxon>Actinomycetota</taxon>
        <taxon>Actinomycetes</taxon>
        <taxon>Kitasatosporales</taxon>
        <taxon>Streptomycetaceae</taxon>
        <taxon>Streptacidiphilus</taxon>
    </lineage>
</organism>
<proteinExistence type="predicted"/>
<dbReference type="PANTHER" id="PTHR35526">
    <property type="entry name" value="ANTI-SIGMA-F FACTOR RSBW-RELATED"/>
    <property type="match status" value="1"/>
</dbReference>
<dbReference type="RefSeq" id="WP_380531134.1">
    <property type="nucleotide sequence ID" value="NZ_JBHFAB010000001.1"/>
</dbReference>
<dbReference type="EMBL" id="JBHFAB010000001">
    <property type="protein sequence ID" value="MFC1415443.1"/>
    <property type="molecule type" value="Genomic_DNA"/>
</dbReference>
<dbReference type="CDD" id="cd16936">
    <property type="entry name" value="HATPase_RsbW-like"/>
    <property type="match status" value="1"/>
</dbReference>
<keyword evidence="4" id="KW-1185">Reference proteome</keyword>
<evidence type="ECO:0000256" key="1">
    <source>
        <dbReference type="ARBA" id="ARBA00022527"/>
    </source>
</evidence>
<keyword evidence="1" id="KW-0723">Serine/threonine-protein kinase</keyword>
<keyword evidence="1" id="KW-0808">Transferase</keyword>
<dbReference type="Proteomes" id="UP001592531">
    <property type="component" value="Unassembled WGS sequence"/>
</dbReference>